<dbReference type="Proteomes" id="UP001172159">
    <property type="component" value="Unassembled WGS sequence"/>
</dbReference>
<comment type="caution">
    <text evidence="3">The sequence shown here is derived from an EMBL/GenBank/DDBJ whole genome shotgun (WGS) entry which is preliminary data.</text>
</comment>
<accession>A0AA40B260</accession>
<dbReference type="EMBL" id="JAUKTV010000010">
    <property type="protein sequence ID" value="KAK0726297.1"/>
    <property type="molecule type" value="Genomic_DNA"/>
</dbReference>
<evidence type="ECO:0000259" key="2">
    <source>
        <dbReference type="Pfam" id="PF12697"/>
    </source>
</evidence>
<dbReference type="SUPFAM" id="SSF53474">
    <property type="entry name" value="alpha/beta-Hydrolases"/>
    <property type="match status" value="1"/>
</dbReference>
<dbReference type="AlphaFoldDB" id="A0AA40B260"/>
<proteinExistence type="predicted"/>
<dbReference type="Gene3D" id="3.40.50.1820">
    <property type="entry name" value="alpha/beta hydrolase"/>
    <property type="match status" value="1"/>
</dbReference>
<reference evidence="3" key="1">
    <citation type="submission" date="2023-06" db="EMBL/GenBank/DDBJ databases">
        <title>Genome-scale phylogeny and comparative genomics of the fungal order Sordariales.</title>
        <authorList>
            <consortium name="Lawrence Berkeley National Laboratory"/>
            <person name="Hensen N."/>
            <person name="Bonometti L."/>
            <person name="Westerberg I."/>
            <person name="Brannstrom I.O."/>
            <person name="Guillou S."/>
            <person name="Cros-Aarteil S."/>
            <person name="Calhoun S."/>
            <person name="Haridas S."/>
            <person name="Kuo A."/>
            <person name="Mondo S."/>
            <person name="Pangilinan J."/>
            <person name="Riley R."/>
            <person name="Labutti K."/>
            <person name="Andreopoulos B."/>
            <person name="Lipzen A."/>
            <person name="Chen C."/>
            <person name="Yanf M."/>
            <person name="Daum C."/>
            <person name="Ng V."/>
            <person name="Clum A."/>
            <person name="Steindorff A."/>
            <person name="Ohm R."/>
            <person name="Martin F."/>
            <person name="Silar P."/>
            <person name="Natvig D."/>
            <person name="Lalanne C."/>
            <person name="Gautier V."/>
            <person name="Ament-Velasquez S.L."/>
            <person name="Kruys A."/>
            <person name="Hutchinson M.I."/>
            <person name="Powell A.J."/>
            <person name="Barry K."/>
            <person name="Miller A.N."/>
            <person name="Grigoriev I.V."/>
            <person name="Debuchy R."/>
            <person name="Gladieux P."/>
            <person name="Thoren M.H."/>
            <person name="Johannesson H."/>
        </authorList>
    </citation>
    <scope>NUCLEOTIDE SEQUENCE</scope>
    <source>
        <strain evidence="3">CBS 540.89</strain>
    </source>
</reference>
<sequence>MHRVYMILSLMLSSAVAVYSQNCSKVAFTLPVSSENAIFTSPPNPTNETDIIRFMLEAFRGTPPPTKGSTTVSGNFTIIGTYCVPSQQTTDKNALQVLVHGITYGKDYWAGLGFGDEFNWHLAANARGYATLAIDRLGHGENPQRPDPLTVVQPQMHVEILHQIMAAVRNKSPPSPLNVLGRGYDKVIWVGHSYGSFLGSTIARQFPADADVIVLTGFSTTENFTDVLTVSWTAAAHHAPATGNLPFGYLTLANEADRTSVFYAGDFDPALPPLDFWLEDTITDGEAAVIPILLEPAPEYTKPVFVATGAQDVFFCNDPTVAECEAKLAKSRVDFFPNVAEDDFGFFAPDRTGHDIHLHFSAPLTYAAVHDFLDAKLA</sequence>
<keyword evidence="3" id="KW-0378">Hydrolase</keyword>
<protein>
    <submittedName>
        <fullName evidence="3">Alpha/Beta hydrolase protein</fullName>
    </submittedName>
</protein>
<keyword evidence="4" id="KW-1185">Reference proteome</keyword>
<feature type="chain" id="PRO_5041443989" evidence="1">
    <location>
        <begin position="18"/>
        <end position="378"/>
    </location>
</feature>
<evidence type="ECO:0000256" key="1">
    <source>
        <dbReference type="SAM" id="SignalP"/>
    </source>
</evidence>
<dbReference type="InterPro" id="IPR029058">
    <property type="entry name" value="AB_hydrolase_fold"/>
</dbReference>
<feature type="domain" description="AB hydrolase-1" evidence="2">
    <location>
        <begin position="97"/>
        <end position="367"/>
    </location>
</feature>
<dbReference type="InterPro" id="IPR000073">
    <property type="entry name" value="AB_hydrolase_1"/>
</dbReference>
<dbReference type="Pfam" id="PF12697">
    <property type="entry name" value="Abhydrolase_6"/>
    <property type="match status" value="1"/>
</dbReference>
<feature type="signal peptide" evidence="1">
    <location>
        <begin position="1"/>
        <end position="17"/>
    </location>
</feature>
<gene>
    <name evidence="3" type="ORF">B0T21DRAFT_32463</name>
</gene>
<keyword evidence="1" id="KW-0732">Signal</keyword>
<dbReference type="GO" id="GO:0016787">
    <property type="term" value="F:hydrolase activity"/>
    <property type="evidence" value="ECO:0007669"/>
    <property type="project" value="UniProtKB-KW"/>
</dbReference>
<name>A0AA40B260_9PEZI</name>
<evidence type="ECO:0000313" key="3">
    <source>
        <dbReference type="EMBL" id="KAK0726297.1"/>
    </source>
</evidence>
<organism evidence="3 4">
    <name type="scientific">Apiosordaria backusii</name>
    <dbReference type="NCBI Taxonomy" id="314023"/>
    <lineage>
        <taxon>Eukaryota</taxon>
        <taxon>Fungi</taxon>
        <taxon>Dikarya</taxon>
        <taxon>Ascomycota</taxon>
        <taxon>Pezizomycotina</taxon>
        <taxon>Sordariomycetes</taxon>
        <taxon>Sordariomycetidae</taxon>
        <taxon>Sordariales</taxon>
        <taxon>Lasiosphaeriaceae</taxon>
        <taxon>Apiosordaria</taxon>
    </lineage>
</organism>
<evidence type="ECO:0000313" key="4">
    <source>
        <dbReference type="Proteomes" id="UP001172159"/>
    </source>
</evidence>